<feature type="coiled-coil region" evidence="1">
    <location>
        <begin position="1"/>
        <end position="58"/>
    </location>
</feature>
<dbReference type="STRING" id="6689.A0A3R7PF13"/>
<reference evidence="3 4" key="2">
    <citation type="submission" date="2019-01" db="EMBL/GenBank/DDBJ databases">
        <title>The decoding of complex shrimp genome reveals the adaptation for benthos swimmer, frequently molting mechanism and breeding impact on genome.</title>
        <authorList>
            <person name="Sun Y."/>
            <person name="Gao Y."/>
            <person name="Yu Y."/>
        </authorList>
    </citation>
    <scope>NUCLEOTIDE SEQUENCE [LARGE SCALE GENOMIC DNA]</scope>
    <source>
        <tissue evidence="3">Muscle</tissue>
    </source>
</reference>
<gene>
    <name evidence="3" type="ORF">C7M84_012470</name>
</gene>
<dbReference type="InterPro" id="IPR036116">
    <property type="entry name" value="FN3_sf"/>
</dbReference>
<dbReference type="EMBL" id="QCYY01002576">
    <property type="protein sequence ID" value="ROT69322.1"/>
    <property type="molecule type" value="Genomic_DNA"/>
</dbReference>
<dbReference type="SUPFAM" id="SSF49265">
    <property type="entry name" value="Fibronectin type III"/>
    <property type="match status" value="1"/>
</dbReference>
<name>A0A3R7PF13_PENVA</name>
<dbReference type="Gene3D" id="2.60.40.10">
    <property type="entry name" value="Immunoglobulins"/>
    <property type="match status" value="1"/>
</dbReference>
<keyword evidence="4" id="KW-1185">Reference proteome</keyword>
<accession>A0A3R7PF13</accession>
<feature type="domain" description="Fibronectin type-III" evidence="2">
    <location>
        <begin position="194"/>
        <end position="296"/>
    </location>
</feature>
<reference evidence="3 4" key="1">
    <citation type="submission" date="2018-04" db="EMBL/GenBank/DDBJ databases">
        <authorList>
            <person name="Zhang X."/>
            <person name="Yuan J."/>
            <person name="Li F."/>
            <person name="Xiang J."/>
        </authorList>
    </citation>
    <scope>NUCLEOTIDE SEQUENCE [LARGE SCALE GENOMIC DNA]</scope>
    <source>
        <tissue evidence="3">Muscle</tissue>
    </source>
</reference>
<dbReference type="InterPro" id="IPR013783">
    <property type="entry name" value="Ig-like_fold"/>
</dbReference>
<dbReference type="CDD" id="cd00063">
    <property type="entry name" value="FN3"/>
    <property type="match status" value="1"/>
</dbReference>
<protein>
    <submittedName>
        <fullName evidence="3">Cytokine receptor-like factor 3</fullName>
    </submittedName>
</protein>
<dbReference type="Proteomes" id="UP000283509">
    <property type="component" value="Unassembled WGS sequence"/>
</dbReference>
<keyword evidence="1" id="KW-0175">Coiled coil</keyword>
<evidence type="ECO:0000313" key="4">
    <source>
        <dbReference type="Proteomes" id="UP000283509"/>
    </source>
</evidence>
<dbReference type="AlphaFoldDB" id="A0A3R7PF13"/>
<dbReference type="PROSITE" id="PS50853">
    <property type="entry name" value="FN3"/>
    <property type="match status" value="1"/>
</dbReference>
<dbReference type="InterPro" id="IPR003961">
    <property type="entry name" value="FN3_dom"/>
</dbReference>
<organism evidence="3 4">
    <name type="scientific">Penaeus vannamei</name>
    <name type="common">Whiteleg shrimp</name>
    <name type="synonym">Litopenaeus vannamei</name>
    <dbReference type="NCBI Taxonomy" id="6689"/>
    <lineage>
        <taxon>Eukaryota</taxon>
        <taxon>Metazoa</taxon>
        <taxon>Ecdysozoa</taxon>
        <taxon>Arthropoda</taxon>
        <taxon>Crustacea</taxon>
        <taxon>Multicrustacea</taxon>
        <taxon>Malacostraca</taxon>
        <taxon>Eumalacostraca</taxon>
        <taxon>Eucarida</taxon>
        <taxon>Decapoda</taxon>
        <taxon>Dendrobranchiata</taxon>
        <taxon>Penaeoidea</taxon>
        <taxon>Penaeidae</taxon>
        <taxon>Penaeus</taxon>
    </lineage>
</organism>
<evidence type="ECO:0000259" key="2">
    <source>
        <dbReference type="PROSITE" id="PS50853"/>
    </source>
</evidence>
<evidence type="ECO:0000313" key="3">
    <source>
        <dbReference type="EMBL" id="ROT69322.1"/>
    </source>
</evidence>
<sequence length="454" mass="50364">MAEVEEKASSTSERLREEYRRHVQSQISHDLVDTISMLEQHQVELLQLCDQLKQAKKQVTDSASDTKATINAVFEEFIAAVNETVNDRRQKLLGEVQQMEDEALGPLDQCERILESRVREAAERLEQGKRLEKHGGVMAKDTVMRFQEEAGAMTNLPEVPVLCAVPCISVEFPTDPTLIEEVREVIEQAGNVSRMGPVQITNIVERPGALLVTWEEVDEDVSDDGLEFCLQCSNTGATDPHTALFHTKYRGPDYSFLLRDLKSGESYLLRVASRREGSRSFGPWSLTQSAVTTIPHFRWQEDGCSGWSMADEGRLATKVTSDLEVLHSKGPLITPGTSVLFKVVSGGVGCSDEGLGLCCRPVTGPEQLLLPGTLFLSAQGCVFLDGVSRVTRLPAIQEGSQVSFAVEKVSSTKVRVYIESQDKQVTYEWAVPDVQEGLYFVATFGEPKWRISVH</sequence>
<keyword evidence="3" id="KW-0675">Receptor</keyword>
<proteinExistence type="predicted"/>
<evidence type="ECO:0000256" key="1">
    <source>
        <dbReference type="SAM" id="Coils"/>
    </source>
</evidence>
<dbReference type="OrthoDB" id="9984427at2759"/>
<comment type="caution">
    <text evidence="3">The sequence shown here is derived from an EMBL/GenBank/DDBJ whole genome shotgun (WGS) entry which is preliminary data.</text>
</comment>